<evidence type="ECO:0000313" key="3">
    <source>
        <dbReference type="EMBL" id="MBF4765212.1"/>
    </source>
</evidence>
<proteinExistence type="predicted"/>
<evidence type="ECO:0000256" key="2">
    <source>
        <dbReference type="SAM" id="SignalP"/>
    </source>
</evidence>
<evidence type="ECO:0000313" key="4">
    <source>
        <dbReference type="Proteomes" id="UP000640489"/>
    </source>
</evidence>
<sequence length="545" mass="56957">MRRYYGGLAMLLALVPAITIAGPATSIASDPVSGDSVPPADNALYDTFDAVTVNPVVGGVEQQVTGFLDVTATIDTSTFSVQSLESDEHAPPATLNRNGCSQSPPSYAGRTAWIRFNPGGKGVLKVRAVTSYDAVLMVREGTDRPFGQTSLTNLDGHSSDCSNQNANPTGGAEQVSTDPSTCVTAGCFVVSPDFNYFIQVGGRCPEVSPGVTSPSTCDPPTGVPGGSTQVQITFVPDDSDGDGIGDSVDACPSVPGPASAAGCPDADGDGIKDADDSCPALAGVPAAAPYNGCPAGPTPPDPGNPPYVTIVGPAGNLDTSNTTSVGLTLNWPQGAQTMRISNGDGVFTAPIRITSATYPWTLRPLTSSQSSASRDVKVVFQGPGIPDNAQDDSITLDTVRPAGVGGEFSAMARKGWHFFVTGKDSGTGVRRIQMLDRSRHVIDTKTFCTTHCSSTERVGLFSRSKKPVFARVVDLAGNQKVIRLQRSLASCAFPPYKVYRYNSTKSRCFALGDTCNPTPGVWDWRHADIALACRKVGDGHQVELR</sequence>
<keyword evidence="2" id="KW-0732">Signal</keyword>
<dbReference type="EMBL" id="JADKPN010000014">
    <property type="protein sequence ID" value="MBF4765212.1"/>
    <property type="molecule type" value="Genomic_DNA"/>
</dbReference>
<organism evidence="3 4">
    <name type="scientific">Nocardioides islandensis</name>
    <dbReference type="NCBI Taxonomy" id="433663"/>
    <lineage>
        <taxon>Bacteria</taxon>
        <taxon>Bacillati</taxon>
        <taxon>Actinomycetota</taxon>
        <taxon>Actinomycetes</taxon>
        <taxon>Propionibacteriales</taxon>
        <taxon>Nocardioidaceae</taxon>
        <taxon>Nocardioides</taxon>
    </lineage>
</organism>
<dbReference type="InterPro" id="IPR028974">
    <property type="entry name" value="TSP_type-3_rpt"/>
</dbReference>
<dbReference type="SUPFAM" id="SSF103647">
    <property type="entry name" value="TSP type-3 repeat"/>
    <property type="match status" value="1"/>
</dbReference>
<reference evidence="3" key="1">
    <citation type="submission" date="2020-11" db="EMBL/GenBank/DDBJ databases">
        <title>Nocardioides sp. nov., isolated from Soil of Cynanchum wilfordii Hemsley rhizosphere.</title>
        <authorList>
            <person name="Lee J.-S."/>
            <person name="Suh M.K."/>
            <person name="Kim J.-S."/>
        </authorList>
    </citation>
    <scope>NUCLEOTIDE SEQUENCE</scope>
    <source>
        <strain evidence="3">KCTC 19275</strain>
    </source>
</reference>
<gene>
    <name evidence="3" type="ORF">ISU07_18935</name>
</gene>
<feature type="chain" id="PRO_5039278106" evidence="2">
    <location>
        <begin position="22"/>
        <end position="545"/>
    </location>
</feature>
<feature type="region of interest" description="Disordered" evidence="1">
    <location>
        <begin position="209"/>
        <end position="268"/>
    </location>
</feature>
<feature type="signal peptide" evidence="2">
    <location>
        <begin position="1"/>
        <end position="21"/>
    </location>
</feature>
<dbReference type="Proteomes" id="UP000640489">
    <property type="component" value="Unassembled WGS sequence"/>
</dbReference>
<accession>A0A930VER2</accession>
<protein>
    <submittedName>
        <fullName evidence="3">Uncharacterized protein</fullName>
    </submittedName>
</protein>
<dbReference type="GO" id="GO:0005509">
    <property type="term" value="F:calcium ion binding"/>
    <property type="evidence" value="ECO:0007669"/>
    <property type="project" value="InterPro"/>
</dbReference>
<evidence type="ECO:0000256" key="1">
    <source>
        <dbReference type="SAM" id="MobiDB-lite"/>
    </source>
</evidence>
<dbReference type="RefSeq" id="WP_194708405.1">
    <property type="nucleotide sequence ID" value="NZ_JADKPN010000014.1"/>
</dbReference>
<comment type="caution">
    <text evidence="3">The sequence shown here is derived from an EMBL/GenBank/DDBJ whole genome shotgun (WGS) entry which is preliminary data.</text>
</comment>
<keyword evidence="4" id="KW-1185">Reference proteome</keyword>
<feature type="region of interest" description="Disordered" evidence="1">
    <location>
        <begin position="153"/>
        <end position="176"/>
    </location>
</feature>
<name>A0A930VER2_9ACTN</name>
<dbReference type="AlphaFoldDB" id="A0A930VER2"/>
<dbReference type="Gene3D" id="4.10.1080.10">
    <property type="entry name" value="TSP type-3 repeat"/>
    <property type="match status" value="1"/>
</dbReference>